<comment type="caution">
    <text evidence="2">The sequence shown here is derived from an EMBL/GenBank/DDBJ whole genome shotgun (WGS) entry which is preliminary data.</text>
</comment>
<dbReference type="AlphaFoldDB" id="A0A139HYG1"/>
<evidence type="ECO:0000256" key="1">
    <source>
        <dbReference type="SAM" id="MobiDB-lite"/>
    </source>
</evidence>
<feature type="region of interest" description="Disordered" evidence="1">
    <location>
        <begin position="30"/>
        <end position="115"/>
    </location>
</feature>
<gene>
    <name evidence="2" type="ORF">AC578_433</name>
</gene>
<reference evidence="2 3" key="1">
    <citation type="submission" date="2015-07" db="EMBL/GenBank/DDBJ databases">
        <title>Comparative genomics of the Sigatoka disease complex on banana suggests a link between parallel evolutionary changes in Pseudocercospora fijiensis and Pseudocercospora eumusae and increased virulence on the banana host.</title>
        <authorList>
            <person name="Chang T.-C."/>
            <person name="Salvucci A."/>
            <person name="Crous P.W."/>
            <person name="Stergiopoulos I."/>
        </authorList>
    </citation>
    <scope>NUCLEOTIDE SEQUENCE [LARGE SCALE GENOMIC DNA]</scope>
    <source>
        <strain evidence="2 3">CBS 114824</strain>
    </source>
</reference>
<name>A0A139HYG1_9PEZI</name>
<feature type="compositionally biased region" description="Polar residues" evidence="1">
    <location>
        <begin position="30"/>
        <end position="46"/>
    </location>
</feature>
<dbReference type="EMBL" id="LFZN01000002">
    <property type="protein sequence ID" value="KXT07392.1"/>
    <property type="molecule type" value="Genomic_DNA"/>
</dbReference>
<organism evidence="2 3">
    <name type="scientific">Pseudocercospora eumusae</name>
    <dbReference type="NCBI Taxonomy" id="321146"/>
    <lineage>
        <taxon>Eukaryota</taxon>
        <taxon>Fungi</taxon>
        <taxon>Dikarya</taxon>
        <taxon>Ascomycota</taxon>
        <taxon>Pezizomycotina</taxon>
        <taxon>Dothideomycetes</taxon>
        <taxon>Dothideomycetidae</taxon>
        <taxon>Mycosphaerellales</taxon>
        <taxon>Mycosphaerellaceae</taxon>
        <taxon>Pseudocercospora</taxon>
    </lineage>
</organism>
<proteinExistence type="predicted"/>
<sequence>MAGSLRDVTCDDIHYSVIFLCLQLDLVNQQGKRSNQEVTRPLSFTRTLRLKEDKPQDGHELEKAKQQQHHSEEKRDELRSSSESAVKADENKQDVESLQKETAKQSQKEHAHGKS</sequence>
<accession>A0A139HYG1</accession>
<evidence type="ECO:0000313" key="2">
    <source>
        <dbReference type="EMBL" id="KXT07392.1"/>
    </source>
</evidence>
<dbReference type="Proteomes" id="UP000070133">
    <property type="component" value="Unassembled WGS sequence"/>
</dbReference>
<protein>
    <submittedName>
        <fullName evidence="2">Uncharacterized protein</fullName>
    </submittedName>
</protein>
<keyword evidence="3" id="KW-1185">Reference proteome</keyword>
<evidence type="ECO:0000313" key="3">
    <source>
        <dbReference type="Proteomes" id="UP000070133"/>
    </source>
</evidence>
<dbReference type="OrthoDB" id="529205at2759"/>
<feature type="compositionally biased region" description="Basic and acidic residues" evidence="1">
    <location>
        <begin position="49"/>
        <end position="115"/>
    </location>
</feature>